<dbReference type="PANTHER" id="PTHR19855:SF12">
    <property type="entry name" value="WD REPEAT-CONTAINING PROTEIN 37"/>
    <property type="match status" value="1"/>
</dbReference>
<dbReference type="PROSITE" id="PS50082">
    <property type="entry name" value="WD_REPEATS_2"/>
    <property type="match status" value="3"/>
</dbReference>
<keyword evidence="5" id="KW-0677">Repeat</keyword>
<dbReference type="InterPro" id="IPR020472">
    <property type="entry name" value="WD40_PAC1"/>
</dbReference>
<evidence type="ECO:0000256" key="7">
    <source>
        <dbReference type="ARBA" id="ARBA00040954"/>
    </source>
</evidence>
<organism evidence="10">
    <name type="scientific">Arion vulgaris</name>
    <dbReference type="NCBI Taxonomy" id="1028688"/>
    <lineage>
        <taxon>Eukaryota</taxon>
        <taxon>Metazoa</taxon>
        <taxon>Spiralia</taxon>
        <taxon>Lophotrochozoa</taxon>
        <taxon>Mollusca</taxon>
        <taxon>Gastropoda</taxon>
        <taxon>Heterobranchia</taxon>
        <taxon>Euthyneura</taxon>
        <taxon>Panpulmonata</taxon>
        <taxon>Eupulmonata</taxon>
        <taxon>Stylommatophora</taxon>
        <taxon>Helicina</taxon>
        <taxon>Arionoidea</taxon>
        <taxon>Arionidae</taxon>
        <taxon>Arion</taxon>
    </lineage>
</organism>
<proteinExistence type="predicted"/>
<evidence type="ECO:0000256" key="5">
    <source>
        <dbReference type="ARBA" id="ARBA00022737"/>
    </source>
</evidence>
<dbReference type="PANTHER" id="PTHR19855">
    <property type="entry name" value="WD40 REPEAT PROTEIN 12, 37"/>
    <property type="match status" value="1"/>
</dbReference>
<evidence type="ECO:0000256" key="6">
    <source>
        <dbReference type="ARBA" id="ARBA00023242"/>
    </source>
</evidence>
<dbReference type="Pfam" id="PF00400">
    <property type="entry name" value="WD40"/>
    <property type="match status" value="4"/>
</dbReference>
<feature type="region of interest" description="Disordered" evidence="9">
    <location>
        <begin position="1"/>
        <end position="41"/>
    </location>
</feature>
<feature type="region of interest" description="Disordered" evidence="9">
    <location>
        <begin position="247"/>
        <end position="276"/>
    </location>
</feature>
<evidence type="ECO:0000313" key="10">
    <source>
        <dbReference type="EMBL" id="CEK81033.1"/>
    </source>
</evidence>
<dbReference type="GO" id="GO:0005634">
    <property type="term" value="C:nucleus"/>
    <property type="evidence" value="ECO:0007669"/>
    <property type="project" value="UniProtKB-SubCell"/>
</dbReference>
<feature type="compositionally biased region" description="Basic and acidic residues" evidence="9">
    <location>
        <begin position="250"/>
        <end position="276"/>
    </location>
</feature>
<dbReference type="SUPFAM" id="SSF50978">
    <property type="entry name" value="WD40 repeat-like"/>
    <property type="match status" value="1"/>
</dbReference>
<feature type="repeat" description="WD" evidence="8">
    <location>
        <begin position="376"/>
        <end position="416"/>
    </location>
</feature>
<keyword evidence="4 8" id="KW-0853">WD repeat</keyword>
<sequence>MPLESIPGTRETGSSAKRSSTTKTSKGPRVIRRHRSHTEDSRGLTSAAFAWYKEDMEGDNILPAQFRDRLYELFSQIEKEFEQLYTSNLALQDKIELLTEKLGVDVGANVDRIPLLESQDSTDGTKNKKNQLSQKIKTTYKQSTSKLVSSFRTPNPVYSVVRQFRGHRDGVWEVSVSRSQGRQVIATASADHRSRIFCIETGGCLLQYVGHKGSVNSVRFHPSQDLVLTASGDGTAHIWRAQLSQMPHTDAMKSHSSGEEEIDSSEREDTADDVTDHSHESCVVRNPHLELLQHSEVVTAADWVCQGSQVVTASWDRMAVLADAETGEQISVLSGHDQELTDVHAHPNHRLLLTSSKDTTFRLWDFRGPAMLVNVFQGHTQQVTSAVFASSDKVVSGSDDRTVKVWDMRNMRSPIAAIRTDSEVNRLSVSQTQNIIAIPHDNRNIRLFDINGVRIGRLPRNNRQGHARMVCAVAWADTNSICNLFSCGFDRQVLGWIVNTQSKE</sequence>
<dbReference type="EMBL" id="HACG01034168">
    <property type="protein sequence ID" value="CEK81033.1"/>
    <property type="molecule type" value="Transcribed_RNA"/>
</dbReference>
<dbReference type="AlphaFoldDB" id="A0A0B7AJN2"/>
<feature type="repeat" description="WD" evidence="8">
    <location>
        <begin position="333"/>
        <end position="374"/>
    </location>
</feature>
<keyword evidence="3" id="KW-0963">Cytoplasm</keyword>
<dbReference type="FunFam" id="2.130.10.10:FF:000080">
    <property type="entry name" value="WD repeat-containing protein 37"/>
    <property type="match status" value="1"/>
</dbReference>
<evidence type="ECO:0000256" key="8">
    <source>
        <dbReference type="PROSITE-ProRule" id="PRU00221"/>
    </source>
</evidence>
<protein>
    <recommendedName>
        <fullName evidence="7">WD repeat-containing protein 37</fullName>
    </recommendedName>
</protein>
<dbReference type="InterPro" id="IPR001680">
    <property type="entry name" value="WD40_rpt"/>
</dbReference>
<evidence type="ECO:0000256" key="1">
    <source>
        <dbReference type="ARBA" id="ARBA00004123"/>
    </source>
</evidence>
<evidence type="ECO:0000256" key="2">
    <source>
        <dbReference type="ARBA" id="ARBA00004496"/>
    </source>
</evidence>
<dbReference type="Gene3D" id="2.130.10.10">
    <property type="entry name" value="YVTN repeat-like/Quinoprotein amine dehydrogenase"/>
    <property type="match status" value="3"/>
</dbReference>
<name>A0A0B7AJN2_9EUPU</name>
<reference evidence="10" key="1">
    <citation type="submission" date="2014-12" db="EMBL/GenBank/DDBJ databases">
        <title>Insight into the proteome of Arion vulgaris.</title>
        <authorList>
            <person name="Aradska J."/>
            <person name="Bulat T."/>
            <person name="Smidak R."/>
            <person name="Sarate P."/>
            <person name="Gangsoo J."/>
            <person name="Sialana F."/>
            <person name="Bilban M."/>
            <person name="Lubec G."/>
        </authorList>
    </citation>
    <scope>NUCLEOTIDE SEQUENCE</scope>
    <source>
        <tissue evidence="10">Skin</tissue>
    </source>
</reference>
<gene>
    <name evidence="10" type="primary">ORF123944</name>
</gene>
<accession>A0A0B7AJN2</accession>
<evidence type="ECO:0000256" key="3">
    <source>
        <dbReference type="ARBA" id="ARBA00022490"/>
    </source>
</evidence>
<dbReference type="InterPro" id="IPR036322">
    <property type="entry name" value="WD40_repeat_dom_sf"/>
</dbReference>
<feature type="compositionally biased region" description="Low complexity" evidence="9">
    <location>
        <begin position="14"/>
        <end position="25"/>
    </location>
</feature>
<comment type="subcellular location">
    <subcellularLocation>
        <location evidence="2">Cytoplasm</location>
    </subcellularLocation>
    <subcellularLocation>
        <location evidence="1">Nucleus</location>
    </subcellularLocation>
</comment>
<dbReference type="CDD" id="cd00200">
    <property type="entry name" value="WD40"/>
    <property type="match status" value="1"/>
</dbReference>
<dbReference type="PROSITE" id="PS00678">
    <property type="entry name" value="WD_REPEATS_1"/>
    <property type="match status" value="1"/>
</dbReference>
<evidence type="ECO:0000256" key="4">
    <source>
        <dbReference type="ARBA" id="ARBA00022574"/>
    </source>
</evidence>
<dbReference type="PROSITE" id="PS50294">
    <property type="entry name" value="WD_REPEATS_REGION"/>
    <property type="match status" value="3"/>
</dbReference>
<dbReference type="GO" id="GO:0005737">
    <property type="term" value="C:cytoplasm"/>
    <property type="evidence" value="ECO:0007669"/>
    <property type="project" value="UniProtKB-SubCell"/>
</dbReference>
<feature type="repeat" description="WD" evidence="8">
    <location>
        <begin position="208"/>
        <end position="249"/>
    </location>
</feature>
<dbReference type="InterPro" id="IPR019775">
    <property type="entry name" value="WD40_repeat_CS"/>
</dbReference>
<keyword evidence="6" id="KW-0539">Nucleus</keyword>
<evidence type="ECO:0000256" key="9">
    <source>
        <dbReference type="SAM" id="MobiDB-lite"/>
    </source>
</evidence>
<dbReference type="SMART" id="SM00320">
    <property type="entry name" value="WD40"/>
    <property type="match status" value="7"/>
</dbReference>
<dbReference type="PRINTS" id="PR00320">
    <property type="entry name" value="GPROTEINBRPT"/>
</dbReference>
<dbReference type="InterPro" id="IPR015943">
    <property type="entry name" value="WD40/YVTN_repeat-like_dom_sf"/>
</dbReference>